<gene>
    <name evidence="1" type="ORF">C1H46_012566</name>
</gene>
<dbReference type="AlphaFoldDB" id="A0A540MSI1"/>
<name>A0A540MSI1_MALBA</name>
<sequence>MLQSLSSQIGEWFRKQRVCCNVVVDVVEMLVFDGCSCSVLFLVGFPLVIVAPEVFVGCCQRVEWKGEKVEAVENSKENVGSFSFGICFGRRTS</sequence>
<comment type="caution">
    <text evidence="1">The sequence shown here is derived from an EMBL/GenBank/DDBJ whole genome shotgun (WGS) entry which is preliminary data.</text>
</comment>
<accession>A0A540MSI1</accession>
<dbReference type="Proteomes" id="UP000315295">
    <property type="component" value="Unassembled WGS sequence"/>
</dbReference>
<reference evidence="1 2" key="1">
    <citation type="journal article" date="2019" name="G3 (Bethesda)">
        <title>Sequencing of a Wild Apple (Malus baccata) Genome Unravels the Differences Between Cultivated and Wild Apple Species Regarding Disease Resistance and Cold Tolerance.</title>
        <authorList>
            <person name="Chen X."/>
        </authorList>
    </citation>
    <scope>NUCLEOTIDE SEQUENCE [LARGE SCALE GENOMIC DNA]</scope>
    <source>
        <strain evidence="2">cv. Shandingzi</strain>
        <tissue evidence="1">Leaves</tissue>
    </source>
</reference>
<dbReference type="EMBL" id="VIEB01000188">
    <property type="protein sequence ID" value="TQE01766.1"/>
    <property type="molecule type" value="Genomic_DNA"/>
</dbReference>
<proteinExistence type="predicted"/>
<protein>
    <submittedName>
        <fullName evidence="1">Uncharacterized protein</fullName>
    </submittedName>
</protein>
<evidence type="ECO:0000313" key="1">
    <source>
        <dbReference type="EMBL" id="TQE01766.1"/>
    </source>
</evidence>
<keyword evidence="2" id="KW-1185">Reference proteome</keyword>
<organism evidence="1 2">
    <name type="scientific">Malus baccata</name>
    <name type="common">Siberian crab apple</name>
    <name type="synonym">Pyrus baccata</name>
    <dbReference type="NCBI Taxonomy" id="106549"/>
    <lineage>
        <taxon>Eukaryota</taxon>
        <taxon>Viridiplantae</taxon>
        <taxon>Streptophyta</taxon>
        <taxon>Embryophyta</taxon>
        <taxon>Tracheophyta</taxon>
        <taxon>Spermatophyta</taxon>
        <taxon>Magnoliopsida</taxon>
        <taxon>eudicotyledons</taxon>
        <taxon>Gunneridae</taxon>
        <taxon>Pentapetalae</taxon>
        <taxon>rosids</taxon>
        <taxon>fabids</taxon>
        <taxon>Rosales</taxon>
        <taxon>Rosaceae</taxon>
        <taxon>Amygdaloideae</taxon>
        <taxon>Maleae</taxon>
        <taxon>Malus</taxon>
    </lineage>
</organism>
<evidence type="ECO:0000313" key="2">
    <source>
        <dbReference type="Proteomes" id="UP000315295"/>
    </source>
</evidence>